<gene>
    <name evidence="2" type="ORF">HK413_07720</name>
</gene>
<comment type="caution">
    <text evidence="2">The sequence shown here is derived from an EMBL/GenBank/DDBJ whole genome shotgun (WGS) entry which is preliminary data.</text>
</comment>
<name>A0ABX1W382_9SPHI</name>
<protein>
    <submittedName>
        <fullName evidence="2">Uncharacterized protein</fullName>
    </submittedName>
</protein>
<organism evidence="2 3">
    <name type="scientific">Mucilaginibacter humi</name>
    <dbReference type="NCBI Taxonomy" id="2732510"/>
    <lineage>
        <taxon>Bacteria</taxon>
        <taxon>Pseudomonadati</taxon>
        <taxon>Bacteroidota</taxon>
        <taxon>Sphingobacteriia</taxon>
        <taxon>Sphingobacteriales</taxon>
        <taxon>Sphingobacteriaceae</taxon>
        <taxon>Mucilaginibacter</taxon>
    </lineage>
</organism>
<keyword evidence="3" id="KW-1185">Reference proteome</keyword>
<evidence type="ECO:0000313" key="2">
    <source>
        <dbReference type="EMBL" id="NNU34068.1"/>
    </source>
</evidence>
<keyword evidence="1" id="KW-0732">Signal</keyword>
<reference evidence="2 3" key="1">
    <citation type="submission" date="2020-05" db="EMBL/GenBank/DDBJ databases">
        <authorList>
            <person name="Khan S.A."/>
            <person name="Jeon C.O."/>
            <person name="Chun B.H."/>
        </authorList>
    </citation>
    <scope>NUCLEOTIDE SEQUENCE [LARGE SCALE GENOMIC DNA]</scope>
    <source>
        <strain evidence="2 3">S1162</strain>
    </source>
</reference>
<dbReference type="EMBL" id="JABFCR010000030">
    <property type="protein sequence ID" value="NNU34068.1"/>
    <property type="molecule type" value="Genomic_DNA"/>
</dbReference>
<feature type="chain" id="PRO_5047190259" evidence="1">
    <location>
        <begin position="22"/>
        <end position="53"/>
    </location>
</feature>
<evidence type="ECO:0000256" key="1">
    <source>
        <dbReference type="SAM" id="SignalP"/>
    </source>
</evidence>
<sequence>MIRKIYASLLAIIFFTAPGYAQDLKDGADASLTQPQPFLFTISTLNPSGRTGA</sequence>
<dbReference type="Proteomes" id="UP000566071">
    <property type="component" value="Unassembled WGS sequence"/>
</dbReference>
<dbReference type="RefSeq" id="WP_175269754.1">
    <property type="nucleotide sequence ID" value="NZ_JABFCR010000030.1"/>
</dbReference>
<evidence type="ECO:0000313" key="3">
    <source>
        <dbReference type="Proteomes" id="UP000566071"/>
    </source>
</evidence>
<accession>A0ABX1W382</accession>
<proteinExistence type="predicted"/>
<feature type="signal peptide" evidence="1">
    <location>
        <begin position="1"/>
        <end position="21"/>
    </location>
</feature>